<feature type="transmembrane region" description="Helical" evidence="1">
    <location>
        <begin position="164"/>
        <end position="186"/>
    </location>
</feature>
<comment type="caution">
    <text evidence="2">The sequence shown here is derived from an EMBL/GenBank/DDBJ whole genome shotgun (WGS) entry which is preliminary data.</text>
</comment>
<evidence type="ECO:0000313" key="2">
    <source>
        <dbReference type="EMBL" id="OGG19613.1"/>
    </source>
</evidence>
<dbReference type="Proteomes" id="UP000177871">
    <property type="component" value="Unassembled WGS sequence"/>
</dbReference>
<keyword evidence="1" id="KW-1133">Transmembrane helix</keyword>
<sequence length="231" mass="25874">MATDSIPLQIKNLLLKHWSKRDSYASLEIKSPDQKLAYLISRIFGPLPLTCLLWLITALKSGVGLQKALWVYPLIFIIVIAVPILITTYLIATKRAKDIEWSDVGDRARYLTPVVISSLISLIALTYLLTTLTVFHLSLLLSVIILTLVLFYHSLKLKVSAHIALATLTISSLILFFGLNYTWLFLGLIPIMWARKTLKVHTWPELAAGFLIPAAIILLAMAIFGWPNIPN</sequence>
<evidence type="ECO:0000256" key="1">
    <source>
        <dbReference type="SAM" id="Phobius"/>
    </source>
</evidence>
<keyword evidence="1" id="KW-0472">Membrane</keyword>
<accession>A0A1F6A4M9</accession>
<evidence type="ECO:0000313" key="3">
    <source>
        <dbReference type="Proteomes" id="UP000177871"/>
    </source>
</evidence>
<name>A0A1F6A4M9_9BACT</name>
<gene>
    <name evidence="2" type="ORF">A2721_02990</name>
</gene>
<feature type="transmembrane region" description="Helical" evidence="1">
    <location>
        <begin position="110"/>
        <end position="128"/>
    </location>
</feature>
<organism evidence="2 3">
    <name type="scientific">Candidatus Gottesmanbacteria bacterium RIFCSPHIGHO2_01_FULL_47_48</name>
    <dbReference type="NCBI Taxonomy" id="1798381"/>
    <lineage>
        <taxon>Bacteria</taxon>
        <taxon>Candidatus Gottesmaniibacteriota</taxon>
    </lineage>
</organism>
<protein>
    <submittedName>
        <fullName evidence="2">Uncharacterized protein</fullName>
    </submittedName>
</protein>
<feature type="transmembrane region" description="Helical" evidence="1">
    <location>
        <begin position="134"/>
        <end position="152"/>
    </location>
</feature>
<dbReference type="EMBL" id="MFJK01000006">
    <property type="protein sequence ID" value="OGG19613.1"/>
    <property type="molecule type" value="Genomic_DNA"/>
</dbReference>
<dbReference type="STRING" id="1798381.A2721_02990"/>
<dbReference type="AlphaFoldDB" id="A0A1F6A4M9"/>
<proteinExistence type="predicted"/>
<feature type="transmembrane region" description="Helical" evidence="1">
    <location>
        <begin position="36"/>
        <end position="57"/>
    </location>
</feature>
<reference evidence="2 3" key="1">
    <citation type="journal article" date="2016" name="Nat. Commun.">
        <title>Thousands of microbial genomes shed light on interconnected biogeochemical processes in an aquifer system.</title>
        <authorList>
            <person name="Anantharaman K."/>
            <person name="Brown C.T."/>
            <person name="Hug L.A."/>
            <person name="Sharon I."/>
            <person name="Castelle C.J."/>
            <person name="Probst A.J."/>
            <person name="Thomas B.C."/>
            <person name="Singh A."/>
            <person name="Wilkins M.J."/>
            <person name="Karaoz U."/>
            <person name="Brodie E.L."/>
            <person name="Williams K.H."/>
            <person name="Hubbard S.S."/>
            <person name="Banfield J.F."/>
        </authorList>
    </citation>
    <scope>NUCLEOTIDE SEQUENCE [LARGE SCALE GENOMIC DNA]</scope>
</reference>
<feature type="transmembrane region" description="Helical" evidence="1">
    <location>
        <begin position="206"/>
        <end position="226"/>
    </location>
</feature>
<feature type="transmembrane region" description="Helical" evidence="1">
    <location>
        <begin position="69"/>
        <end position="90"/>
    </location>
</feature>
<keyword evidence="1" id="KW-0812">Transmembrane</keyword>